<evidence type="ECO:0000259" key="9">
    <source>
        <dbReference type="PROSITE" id="PS50110"/>
    </source>
</evidence>
<dbReference type="GO" id="GO:0050568">
    <property type="term" value="F:protein-glutamine glutaminase activity"/>
    <property type="evidence" value="ECO:0007669"/>
    <property type="project" value="UniProtKB-UniRule"/>
</dbReference>
<dbReference type="EC" id="3.1.1.61" evidence="6"/>
<organism evidence="11 12">
    <name type="scientific">Desulforudis audaxviator (strain MP104C)</name>
    <dbReference type="NCBI Taxonomy" id="477974"/>
    <lineage>
        <taxon>Bacteria</taxon>
        <taxon>Bacillati</taxon>
        <taxon>Bacillota</taxon>
        <taxon>Clostridia</taxon>
        <taxon>Thermoanaerobacterales</taxon>
        <taxon>Candidatus Desulforudaceae</taxon>
        <taxon>Candidatus Desulforudis</taxon>
    </lineage>
</organism>
<accession>B1I5H9</accession>
<feature type="active site" evidence="6 7">
    <location>
        <position position="295"/>
    </location>
</feature>
<sequence>MPPVRVFLVDDSAVVRTIIGRRLREIGFEVVGTAMNGKDALRKIPVLRPEVVVMDVEMPELDGLNTLRELMISYPVPVIMLSAHTRAGSKATIEALALGAVDFVPKPIGTADITAIIAELAVKISAAAGASVRGALTQAVAPEPPRAPLAPVAARAPKRKTDLVVIGCSTGGPNALRVLLPGFPANLPAAVVVVQHMPAGFTALLAEHLDAVCAMEVRHARDNDPVVPGRVLIAPAGKAFRFRPGPDGVRVSVSEDNTPPAPGTFRPSVDEVMTQAAAIYGSRVTGVLLTGMGRDGAGGMLAIKQKNGYTIAQDEASCVVYGMPRAAVENGAACRVLPLSEISAEVVQQL</sequence>
<evidence type="ECO:0000256" key="7">
    <source>
        <dbReference type="PROSITE-ProRule" id="PRU00050"/>
    </source>
</evidence>
<dbReference type="PANTHER" id="PTHR42872:SF6">
    <property type="entry name" value="PROTEIN-GLUTAMATE METHYLESTERASE_PROTEIN-GLUTAMINE GLUTAMINASE"/>
    <property type="match status" value="1"/>
</dbReference>
<dbReference type="GO" id="GO:0008984">
    <property type="term" value="F:protein-glutamate methylesterase activity"/>
    <property type="evidence" value="ECO:0007669"/>
    <property type="project" value="UniProtKB-UniRule"/>
</dbReference>
<comment type="catalytic activity">
    <reaction evidence="5 6">
        <text>[protein]-L-glutamate 5-O-methyl ester + H2O = L-glutamyl-[protein] + methanol + H(+)</text>
        <dbReference type="Rhea" id="RHEA:23236"/>
        <dbReference type="Rhea" id="RHEA-COMP:10208"/>
        <dbReference type="Rhea" id="RHEA-COMP:10311"/>
        <dbReference type="ChEBI" id="CHEBI:15377"/>
        <dbReference type="ChEBI" id="CHEBI:15378"/>
        <dbReference type="ChEBI" id="CHEBI:17790"/>
        <dbReference type="ChEBI" id="CHEBI:29973"/>
        <dbReference type="ChEBI" id="CHEBI:82795"/>
        <dbReference type="EC" id="3.1.1.61"/>
    </reaction>
</comment>
<dbReference type="GO" id="GO:0006935">
    <property type="term" value="P:chemotaxis"/>
    <property type="evidence" value="ECO:0007669"/>
    <property type="project" value="UniProtKB-UniRule"/>
</dbReference>
<evidence type="ECO:0000256" key="8">
    <source>
        <dbReference type="PROSITE-ProRule" id="PRU00169"/>
    </source>
</evidence>
<dbReference type="InterPro" id="IPR000673">
    <property type="entry name" value="Sig_transdc_resp-reg_Me-estase"/>
</dbReference>
<dbReference type="InterPro" id="IPR008248">
    <property type="entry name" value="CheB-like"/>
</dbReference>
<dbReference type="RefSeq" id="WP_012302866.1">
    <property type="nucleotide sequence ID" value="NC_010424.1"/>
</dbReference>
<reference evidence="12" key="1">
    <citation type="submission" date="2007-10" db="EMBL/GenBank/DDBJ databases">
        <title>Complete sequence of chromosome of Desulforudis audaxviator MP104C.</title>
        <authorList>
            <person name="Copeland A."/>
            <person name="Lucas S."/>
            <person name="Lapidus A."/>
            <person name="Barry K."/>
            <person name="Glavina del Rio T."/>
            <person name="Dalin E."/>
            <person name="Tice H."/>
            <person name="Bruce D."/>
            <person name="Pitluck S."/>
            <person name="Lowry S.R."/>
            <person name="Larimer F."/>
            <person name="Land M.L."/>
            <person name="Hauser L."/>
            <person name="Kyrpides N."/>
            <person name="Ivanova N.N."/>
            <person name="Richardson P."/>
        </authorList>
    </citation>
    <scope>NUCLEOTIDE SEQUENCE [LARGE SCALE GENOMIC DNA]</scope>
    <source>
        <strain evidence="12">MP104C</strain>
    </source>
</reference>
<feature type="domain" description="Response regulatory" evidence="9">
    <location>
        <begin position="5"/>
        <end position="121"/>
    </location>
</feature>
<comment type="function">
    <text evidence="6">Involved in chemotaxis. Part of a chemotaxis signal transduction system that modulates chemotaxis in response to various stimuli. Catalyzes the demethylation of specific methylglutamate residues introduced into the chemoreceptors (methyl-accepting chemotaxis proteins or MCP) by CheR. Also mediates the irreversible deamidation of specific glutamine residues to glutamic acid.</text>
</comment>
<dbReference type="Pfam" id="PF00072">
    <property type="entry name" value="Response_reg"/>
    <property type="match status" value="1"/>
</dbReference>
<evidence type="ECO:0000259" key="10">
    <source>
        <dbReference type="PROSITE" id="PS50122"/>
    </source>
</evidence>
<dbReference type="Gene3D" id="3.40.50.2300">
    <property type="match status" value="1"/>
</dbReference>
<gene>
    <name evidence="6" type="primary">cheB</name>
    <name evidence="11" type="ordered locus">Daud_1791</name>
</gene>
<evidence type="ECO:0000256" key="3">
    <source>
        <dbReference type="ARBA" id="ARBA00022801"/>
    </source>
</evidence>
<evidence type="ECO:0000256" key="1">
    <source>
        <dbReference type="ARBA" id="ARBA00022490"/>
    </source>
</evidence>
<comment type="catalytic activity">
    <reaction evidence="6">
        <text>L-glutaminyl-[protein] + H2O = L-glutamyl-[protein] + NH4(+)</text>
        <dbReference type="Rhea" id="RHEA:16441"/>
        <dbReference type="Rhea" id="RHEA-COMP:10207"/>
        <dbReference type="Rhea" id="RHEA-COMP:10208"/>
        <dbReference type="ChEBI" id="CHEBI:15377"/>
        <dbReference type="ChEBI" id="CHEBI:28938"/>
        <dbReference type="ChEBI" id="CHEBI:29973"/>
        <dbReference type="ChEBI" id="CHEBI:30011"/>
        <dbReference type="EC" id="3.5.1.44"/>
    </reaction>
</comment>
<dbReference type="EC" id="3.5.1.44" evidence="6"/>
<dbReference type="PROSITE" id="PS50110">
    <property type="entry name" value="RESPONSE_REGULATORY"/>
    <property type="match status" value="1"/>
</dbReference>
<dbReference type="GO" id="GO:0000156">
    <property type="term" value="F:phosphorelay response regulator activity"/>
    <property type="evidence" value="ECO:0007669"/>
    <property type="project" value="InterPro"/>
</dbReference>
<reference evidence="11 12" key="2">
    <citation type="journal article" date="2008" name="Science">
        <title>Environmental genomics reveals a single-species ecosystem deep within Earth.</title>
        <authorList>
            <person name="Chivian D."/>
            <person name="Brodie E.L."/>
            <person name="Alm E.J."/>
            <person name="Culley D.E."/>
            <person name="Dehal P.S."/>
            <person name="Desantis T.Z."/>
            <person name="Gihring T.M."/>
            <person name="Lapidus A."/>
            <person name="Lin L.H."/>
            <person name="Lowry S.R."/>
            <person name="Moser D.P."/>
            <person name="Richardson P.M."/>
            <person name="Southam G."/>
            <person name="Wanger G."/>
            <person name="Pratt L.M."/>
            <person name="Andersen G.L."/>
            <person name="Hazen T.C."/>
            <person name="Brockman F.J."/>
            <person name="Arkin A.P."/>
            <person name="Onstott T.C."/>
        </authorList>
    </citation>
    <scope>NUCLEOTIDE SEQUENCE [LARGE SCALE GENOMIC DNA]</scope>
    <source>
        <strain evidence="11 12">MP104C</strain>
    </source>
</reference>
<evidence type="ECO:0000256" key="5">
    <source>
        <dbReference type="ARBA" id="ARBA00048267"/>
    </source>
</evidence>
<dbReference type="Pfam" id="PF01339">
    <property type="entry name" value="CheB_methylest"/>
    <property type="match status" value="1"/>
</dbReference>
<dbReference type="STRING" id="477974.Daud_1791"/>
<comment type="subcellular location">
    <subcellularLocation>
        <location evidence="6">Cytoplasm</location>
    </subcellularLocation>
</comment>
<dbReference type="PANTHER" id="PTHR42872">
    <property type="entry name" value="PROTEIN-GLUTAMATE METHYLESTERASE/PROTEIN-GLUTAMINE GLUTAMINASE"/>
    <property type="match status" value="1"/>
</dbReference>
<evidence type="ECO:0000256" key="4">
    <source>
        <dbReference type="ARBA" id="ARBA00024867"/>
    </source>
</evidence>
<feature type="domain" description="CheB-type methylesterase" evidence="10">
    <location>
        <begin position="157"/>
        <end position="350"/>
    </location>
</feature>
<dbReference type="AlphaFoldDB" id="B1I5H9"/>
<proteinExistence type="inferred from homology"/>
<comment type="PTM">
    <text evidence="6">Phosphorylated by CheA. Phosphorylation of the N-terminal regulatory domain activates the methylesterase activity.</text>
</comment>
<dbReference type="GO" id="GO:0005737">
    <property type="term" value="C:cytoplasm"/>
    <property type="evidence" value="ECO:0007669"/>
    <property type="project" value="UniProtKB-SubCell"/>
</dbReference>
<dbReference type="Gene3D" id="3.40.50.180">
    <property type="entry name" value="Methylesterase CheB, C-terminal domain"/>
    <property type="match status" value="1"/>
</dbReference>
<dbReference type="SUPFAM" id="SSF52738">
    <property type="entry name" value="Methylesterase CheB, C-terminal domain"/>
    <property type="match status" value="1"/>
</dbReference>
<comment type="domain">
    <text evidence="6">Contains a C-terminal catalytic domain, and an N-terminal region which modulates catalytic activity.</text>
</comment>
<evidence type="ECO:0000313" key="12">
    <source>
        <dbReference type="Proteomes" id="UP000008544"/>
    </source>
</evidence>
<comment type="similarity">
    <text evidence="6">Belongs to the CheB family.</text>
</comment>
<dbReference type="SMART" id="SM00448">
    <property type="entry name" value="REC"/>
    <property type="match status" value="1"/>
</dbReference>
<evidence type="ECO:0000313" key="11">
    <source>
        <dbReference type="EMBL" id="ACA60287.1"/>
    </source>
</evidence>
<name>B1I5H9_DESAP</name>
<dbReference type="SUPFAM" id="SSF52172">
    <property type="entry name" value="CheY-like"/>
    <property type="match status" value="1"/>
</dbReference>
<dbReference type="InterPro" id="IPR035909">
    <property type="entry name" value="CheB_C"/>
</dbReference>
<dbReference type="CDD" id="cd17541">
    <property type="entry name" value="REC_CheB-like"/>
    <property type="match status" value="1"/>
</dbReference>
<protein>
    <recommendedName>
        <fullName evidence="6">Protein-glutamate methylesterase/protein-glutamine glutaminase</fullName>
        <ecNumber evidence="6">3.1.1.61</ecNumber>
        <ecNumber evidence="6">3.5.1.44</ecNumber>
    </recommendedName>
</protein>
<keyword evidence="1 6" id="KW-0963">Cytoplasm</keyword>
<feature type="active site" evidence="6 7">
    <location>
        <position position="169"/>
    </location>
</feature>
<dbReference type="InterPro" id="IPR001789">
    <property type="entry name" value="Sig_transdc_resp-reg_receiver"/>
</dbReference>
<dbReference type="InterPro" id="IPR011006">
    <property type="entry name" value="CheY-like_superfamily"/>
</dbReference>
<dbReference type="CDD" id="cd16432">
    <property type="entry name" value="CheB_Rec"/>
    <property type="match status" value="1"/>
</dbReference>
<dbReference type="OrthoDB" id="9793421at2"/>
<keyword evidence="3 6" id="KW-0378">Hydrolase</keyword>
<dbReference type="Proteomes" id="UP000008544">
    <property type="component" value="Chromosome"/>
</dbReference>
<dbReference type="HOGENOM" id="CLU_000445_51_0_9"/>
<dbReference type="KEGG" id="dau:Daud_1791"/>
<dbReference type="eggNOG" id="COG2201">
    <property type="taxonomic scope" value="Bacteria"/>
</dbReference>
<keyword evidence="6 8" id="KW-0597">Phosphoprotein</keyword>
<dbReference type="PIRSF" id="PIRSF000876">
    <property type="entry name" value="RR_chemtxs_CheB"/>
    <property type="match status" value="1"/>
</dbReference>
<feature type="active site" evidence="6 7">
    <location>
        <position position="196"/>
    </location>
</feature>
<dbReference type="EMBL" id="CP000860">
    <property type="protein sequence ID" value="ACA60287.1"/>
    <property type="molecule type" value="Genomic_DNA"/>
</dbReference>
<comment type="function">
    <text evidence="4">May play the central regulatory role in sporulation. It may be an element of the effector pathway responsible for the activation of sporulation genes in response to nutritional stress. Spo0A may act in concert with spo0H (a sigma factor) to control the expression of some genes that are critical to the sporulation process.</text>
</comment>
<dbReference type="HAMAP" id="MF_00099">
    <property type="entry name" value="CheB_chemtxs"/>
    <property type="match status" value="1"/>
</dbReference>
<keyword evidence="2 6" id="KW-0145">Chemotaxis</keyword>
<evidence type="ECO:0000256" key="2">
    <source>
        <dbReference type="ARBA" id="ARBA00022500"/>
    </source>
</evidence>
<keyword evidence="12" id="KW-1185">Reference proteome</keyword>
<dbReference type="NCBIfam" id="NF001965">
    <property type="entry name" value="PRK00742.1"/>
    <property type="match status" value="1"/>
</dbReference>
<dbReference type="PROSITE" id="PS50122">
    <property type="entry name" value="CHEB"/>
    <property type="match status" value="1"/>
</dbReference>
<evidence type="ECO:0000256" key="6">
    <source>
        <dbReference type="HAMAP-Rule" id="MF_00099"/>
    </source>
</evidence>
<feature type="modified residue" description="4-aspartylphosphate" evidence="6 8">
    <location>
        <position position="55"/>
    </location>
</feature>